<dbReference type="Gene3D" id="3.30.70.1620">
    <property type="match status" value="1"/>
</dbReference>
<evidence type="ECO:0000256" key="4">
    <source>
        <dbReference type="ARBA" id="ARBA00022840"/>
    </source>
</evidence>
<dbReference type="InterPro" id="IPR027417">
    <property type="entry name" value="P-loop_NTPase"/>
</dbReference>
<evidence type="ECO:0000313" key="11">
    <source>
        <dbReference type="Proteomes" id="UP001448207"/>
    </source>
</evidence>
<keyword evidence="6" id="KW-0226">DNA condensation</keyword>
<evidence type="ECO:0000256" key="1">
    <source>
        <dbReference type="ARBA" id="ARBA00004123"/>
    </source>
</evidence>
<dbReference type="Gene3D" id="3.40.50.300">
    <property type="entry name" value="P-loop containing nucleotide triphosphate hydrolases"/>
    <property type="match status" value="2"/>
</dbReference>
<keyword evidence="11" id="KW-1185">Reference proteome</keyword>
<name>A0ABR3BD90_PHYBL</name>
<evidence type="ECO:0000256" key="3">
    <source>
        <dbReference type="ARBA" id="ARBA00022741"/>
    </source>
</evidence>
<organism evidence="10 11">
    <name type="scientific">Phycomyces blakesleeanus</name>
    <dbReference type="NCBI Taxonomy" id="4837"/>
    <lineage>
        <taxon>Eukaryota</taxon>
        <taxon>Fungi</taxon>
        <taxon>Fungi incertae sedis</taxon>
        <taxon>Mucoromycota</taxon>
        <taxon>Mucoromycotina</taxon>
        <taxon>Mucoromycetes</taxon>
        <taxon>Mucorales</taxon>
        <taxon>Phycomycetaceae</taxon>
        <taxon>Phycomyces</taxon>
    </lineage>
</organism>
<feature type="coiled-coil region" evidence="8">
    <location>
        <begin position="783"/>
        <end position="894"/>
    </location>
</feature>
<protein>
    <recommendedName>
        <fullName evidence="9">SMC hinge domain-containing protein</fullName>
    </recommendedName>
</protein>
<dbReference type="Proteomes" id="UP001448207">
    <property type="component" value="Unassembled WGS sequence"/>
</dbReference>
<dbReference type="PANTHER" id="PTHR18937:SF172">
    <property type="entry name" value="STRUCTURAL MAINTENANCE OF CHROMOSOMES PROTEIN"/>
    <property type="match status" value="1"/>
</dbReference>
<evidence type="ECO:0000256" key="6">
    <source>
        <dbReference type="ARBA" id="ARBA00023067"/>
    </source>
</evidence>
<evidence type="ECO:0000256" key="8">
    <source>
        <dbReference type="SAM" id="Coils"/>
    </source>
</evidence>
<dbReference type="Pfam" id="PF06470">
    <property type="entry name" value="SMC_hinge"/>
    <property type="match status" value="1"/>
</dbReference>
<keyword evidence="5 8" id="KW-0175">Coiled coil</keyword>
<evidence type="ECO:0000313" key="10">
    <source>
        <dbReference type="EMBL" id="KAL0096302.1"/>
    </source>
</evidence>
<evidence type="ECO:0000256" key="7">
    <source>
        <dbReference type="ARBA" id="ARBA00023242"/>
    </source>
</evidence>
<gene>
    <name evidence="10" type="ORF">J3Q64DRAFT_1631009</name>
</gene>
<reference evidence="10 11" key="1">
    <citation type="submission" date="2024-04" db="EMBL/GenBank/DDBJ databases">
        <title>Symmetric and asymmetric DNA N6-adenine methylation regulates different biological responses in Mucorales.</title>
        <authorList>
            <consortium name="Lawrence Berkeley National Laboratory"/>
            <person name="Lax C."/>
            <person name="Mondo S.J."/>
            <person name="Osorio-Concepcion M."/>
            <person name="Muszewska A."/>
            <person name="Corrochano-Luque M."/>
            <person name="Gutierrez G."/>
            <person name="Riley R."/>
            <person name="Lipzen A."/>
            <person name="Guo J."/>
            <person name="Hundley H."/>
            <person name="Amirebrahimi M."/>
            <person name="Ng V."/>
            <person name="Lorenzo-Gutierrez D."/>
            <person name="Binder U."/>
            <person name="Yang J."/>
            <person name="Song Y."/>
            <person name="Canovas D."/>
            <person name="Navarro E."/>
            <person name="Freitag M."/>
            <person name="Gabaldon T."/>
            <person name="Grigoriev I.V."/>
            <person name="Corrochano L.M."/>
            <person name="Nicolas F.E."/>
            <person name="Garre V."/>
        </authorList>
    </citation>
    <scope>NUCLEOTIDE SEQUENCE [LARGE SCALE GENOMIC DNA]</scope>
    <source>
        <strain evidence="10 11">L51</strain>
    </source>
</reference>
<dbReference type="InterPro" id="IPR003395">
    <property type="entry name" value="RecF/RecN/SMC_N"/>
</dbReference>
<evidence type="ECO:0000256" key="5">
    <source>
        <dbReference type="ARBA" id="ARBA00023054"/>
    </source>
</evidence>
<feature type="coiled-coil region" evidence="8">
    <location>
        <begin position="921"/>
        <end position="989"/>
    </location>
</feature>
<proteinExistence type="inferred from homology"/>
<dbReference type="Pfam" id="PF02463">
    <property type="entry name" value="SMC_N"/>
    <property type="match status" value="1"/>
</dbReference>
<feature type="coiled-coil region" evidence="8">
    <location>
        <begin position="193"/>
        <end position="305"/>
    </location>
</feature>
<evidence type="ECO:0000256" key="2">
    <source>
        <dbReference type="ARBA" id="ARBA00006005"/>
    </source>
</evidence>
<dbReference type="SMART" id="SM00968">
    <property type="entry name" value="SMC_hinge"/>
    <property type="match status" value="1"/>
</dbReference>
<feature type="coiled-coil region" evidence="8">
    <location>
        <begin position="331"/>
        <end position="368"/>
    </location>
</feature>
<comment type="similarity">
    <text evidence="2">Belongs to the SMC family. SMC4 subfamily.</text>
</comment>
<feature type="domain" description="SMC hinge" evidence="9">
    <location>
        <begin position="471"/>
        <end position="584"/>
    </location>
</feature>
<sequence>MVLNHFKSYAGLVGPNGSGKSNVIDALLFVFGYRANKMRQGKLSDLIHSSSKYPNCESCSVEIHFQEIIDGDGPGDMIPVPNSRLVVSRQAMRNSSSKYFINKRTSSFSEVTTLLRARGIDLDHKRFLILQGEVESIALMKPKAKDEHDDGLLEYLEDIIGTSQYKDAIEAIADKLELVNEGRVEKLNRVKFVAKEKDSLEESKAEAEQFLENENELARKKNDLYQIYLYESKLNMEVAEKAVEDLKIKVQEESEKHVEIEKEVKEIDSAYQENMKEYEALGKELENAVRHHAKFEKEEVQLREQRDHLVTKQEKLKTTIQADRDARVAAKEAIKKHTAELLKRNKELKELVKQKKIEEKTLDDINEELSSRTKEYSTEIEERKKTLAPWTERIDEKRKSINIKKSEAEILAEKISSGEKAVLGTNETECREKLSLARQKADEAKGSMQQSRNRGNVINSLLRMRDSGRIKGIHGRLGNLGVIDDKYDIAISTACPALDNIVVDTVEAGQACISYLRENNVGRANFTILQKLRDQDLRPIRTPEDVPRLFDLIQPKEEKFAPAFYSIMADTLVVKDLTQANRIAYGHKRWRVVTLDGKLIEKSGVMTGGGNRPQRGAMGSRFKGDEVSAETVALLEKERNQLEVDLRQIMDERHGYEMELRSKKDTLPRKEMSLEKLEMDKRSLDKQIKDEEAHLVNLNTQTKPRPADVKRLKDIEEEVQTLEQDITTLKDKTADIEEKIRSLHEDIMEAGGMELRLQNIVVNDMTNGIKALDEKITKSTYAKSKAEKDVTRLEFTIQKTEADAEKIDSDLQDLEKELTRMTKEAAEASQQVESSRKVMEDKKEKYIEIKNGLDAKMAEINKLRESKVNTQNKLDEYQRSLIENKRKAEHWKEQRSKLTLHKINEESLEELELPTVDEEEVKELRRAKQVIKGDIAEIEALVQDAKPNLSVLEEYKRRDTEYKERLQDLNSVTEQRDMLKIELETLRKKRLDEFMHGFNIISQKLKEMYQMITLGGNAELELVDSLDPFSEGIVFSVMPPKKSWKNISNLSGGEKVN</sequence>
<dbReference type="InterPro" id="IPR024704">
    <property type="entry name" value="SMC"/>
</dbReference>
<dbReference type="InterPro" id="IPR010935">
    <property type="entry name" value="SMC_hinge"/>
</dbReference>
<dbReference type="SUPFAM" id="SSF75553">
    <property type="entry name" value="Smc hinge domain"/>
    <property type="match status" value="1"/>
</dbReference>
<dbReference type="SUPFAM" id="SSF52540">
    <property type="entry name" value="P-loop containing nucleoside triphosphate hydrolases"/>
    <property type="match status" value="2"/>
</dbReference>
<dbReference type="EMBL" id="JBCLYO010000001">
    <property type="protein sequence ID" value="KAL0096302.1"/>
    <property type="molecule type" value="Genomic_DNA"/>
</dbReference>
<keyword evidence="4" id="KW-0067">ATP-binding</keyword>
<accession>A0ABR3BD90</accession>
<keyword evidence="3" id="KW-0547">Nucleotide-binding</keyword>
<comment type="caution">
    <text evidence="10">The sequence shown here is derived from an EMBL/GenBank/DDBJ whole genome shotgun (WGS) entry which is preliminary data.</text>
</comment>
<comment type="subcellular location">
    <subcellularLocation>
        <location evidence="1">Nucleus</location>
    </subcellularLocation>
</comment>
<dbReference type="PANTHER" id="PTHR18937">
    <property type="entry name" value="STRUCTURAL MAINTENANCE OF CHROMOSOMES SMC FAMILY MEMBER"/>
    <property type="match status" value="1"/>
</dbReference>
<dbReference type="Gene3D" id="1.20.1060.20">
    <property type="match status" value="1"/>
</dbReference>
<dbReference type="PIRSF" id="PIRSF005719">
    <property type="entry name" value="SMC"/>
    <property type="match status" value="1"/>
</dbReference>
<feature type="coiled-coil region" evidence="8">
    <location>
        <begin position="632"/>
        <end position="746"/>
    </location>
</feature>
<evidence type="ECO:0000259" key="9">
    <source>
        <dbReference type="SMART" id="SM00968"/>
    </source>
</evidence>
<keyword evidence="7" id="KW-0539">Nucleus</keyword>
<dbReference type="InterPro" id="IPR036277">
    <property type="entry name" value="SMC_hinge_sf"/>
</dbReference>